<dbReference type="PROSITE" id="PS50089">
    <property type="entry name" value="ZF_RING_2"/>
    <property type="match status" value="1"/>
</dbReference>
<comment type="similarity">
    <text evidence="8">Belongs to the RING-type zinc finger family. ATL subfamily.</text>
</comment>
<evidence type="ECO:0000256" key="8">
    <source>
        <dbReference type="ARBA" id="ARBA00024209"/>
    </source>
</evidence>
<keyword evidence="13" id="KW-1185">Reference proteome</keyword>
<dbReference type="PANTHER" id="PTHR46905:SF21">
    <property type="entry name" value="RING-TYPE E3 UBIQUITIN TRANSFERASE"/>
    <property type="match status" value="1"/>
</dbReference>
<feature type="domain" description="RING-type" evidence="11">
    <location>
        <begin position="159"/>
        <end position="201"/>
    </location>
</feature>
<evidence type="ECO:0000259" key="11">
    <source>
        <dbReference type="PROSITE" id="PS50089"/>
    </source>
</evidence>
<dbReference type="GO" id="GO:0008270">
    <property type="term" value="F:zinc ion binding"/>
    <property type="evidence" value="ECO:0007669"/>
    <property type="project" value="UniProtKB-KW"/>
</dbReference>
<dbReference type="Gramene" id="AET5Gv20715200.1">
    <property type="protein sequence ID" value="AET5Gv20715200.1"/>
    <property type="gene ID" value="AET5Gv20715200"/>
</dbReference>
<evidence type="ECO:0000313" key="13">
    <source>
        <dbReference type="Proteomes" id="UP000015105"/>
    </source>
</evidence>
<keyword evidence="5" id="KW-0862">Zinc</keyword>
<reference evidence="13" key="2">
    <citation type="journal article" date="2017" name="Nat. Plants">
        <title>The Aegilops tauschii genome reveals multiple impacts of transposons.</title>
        <authorList>
            <person name="Zhao G."/>
            <person name="Zou C."/>
            <person name="Li K."/>
            <person name="Wang K."/>
            <person name="Li T."/>
            <person name="Gao L."/>
            <person name="Zhang X."/>
            <person name="Wang H."/>
            <person name="Yang Z."/>
            <person name="Liu X."/>
            <person name="Jiang W."/>
            <person name="Mao L."/>
            <person name="Kong X."/>
            <person name="Jiao Y."/>
            <person name="Jia J."/>
        </authorList>
    </citation>
    <scope>NUCLEOTIDE SEQUENCE [LARGE SCALE GENOMIC DNA]</scope>
    <source>
        <strain evidence="13">cv. AL8/78</strain>
    </source>
</reference>
<evidence type="ECO:0000256" key="10">
    <source>
        <dbReference type="SAM" id="Phobius"/>
    </source>
</evidence>
<evidence type="ECO:0000256" key="6">
    <source>
        <dbReference type="ARBA" id="ARBA00022989"/>
    </source>
</evidence>
<keyword evidence="7 10" id="KW-0472">Membrane</keyword>
<dbReference type="Gene3D" id="3.30.40.10">
    <property type="entry name" value="Zinc/RING finger domain, C3HC4 (zinc finger)"/>
    <property type="match status" value="1"/>
</dbReference>
<proteinExistence type="inferred from homology"/>
<keyword evidence="9" id="KW-0863">Zinc-finger</keyword>
<dbReference type="InterPro" id="IPR044602">
    <property type="entry name" value="ATL10/ATL72-79-like"/>
</dbReference>
<dbReference type="AlphaFoldDB" id="A0A453LCS3"/>
<accession>A0A453LCS3</accession>
<evidence type="ECO:0000256" key="2">
    <source>
        <dbReference type="ARBA" id="ARBA00022679"/>
    </source>
</evidence>
<feature type="transmembrane region" description="Helical" evidence="10">
    <location>
        <begin position="84"/>
        <end position="105"/>
    </location>
</feature>
<dbReference type="InterPro" id="IPR001841">
    <property type="entry name" value="Znf_RING"/>
</dbReference>
<evidence type="ECO:0000256" key="3">
    <source>
        <dbReference type="ARBA" id="ARBA00022692"/>
    </source>
</evidence>
<dbReference type="CDD" id="cd16461">
    <property type="entry name" value="RING-H2_EL5-like"/>
    <property type="match status" value="1"/>
</dbReference>
<dbReference type="Proteomes" id="UP000015105">
    <property type="component" value="Chromosome 5D"/>
</dbReference>
<keyword evidence="3 10" id="KW-0812">Transmembrane</keyword>
<evidence type="ECO:0000256" key="4">
    <source>
        <dbReference type="ARBA" id="ARBA00022723"/>
    </source>
</evidence>
<keyword evidence="4" id="KW-0479">Metal-binding</keyword>
<reference evidence="13" key="1">
    <citation type="journal article" date="2014" name="Science">
        <title>Ancient hybridizations among the ancestral genomes of bread wheat.</title>
        <authorList>
            <consortium name="International Wheat Genome Sequencing Consortium,"/>
            <person name="Marcussen T."/>
            <person name="Sandve S.R."/>
            <person name="Heier L."/>
            <person name="Spannagl M."/>
            <person name="Pfeifer M."/>
            <person name="Jakobsen K.S."/>
            <person name="Wulff B.B."/>
            <person name="Steuernagel B."/>
            <person name="Mayer K.F."/>
            <person name="Olsen O.A."/>
        </authorList>
    </citation>
    <scope>NUCLEOTIDE SEQUENCE [LARGE SCALE GENOMIC DNA]</scope>
    <source>
        <strain evidence="13">cv. AL8/78</strain>
    </source>
</reference>
<dbReference type="PANTHER" id="PTHR46905">
    <property type="entry name" value="RING-H2 FINGER PROTEIN ATL78"/>
    <property type="match status" value="1"/>
</dbReference>
<name>A0A453LCS3_AEGTS</name>
<dbReference type="InterPro" id="IPR013083">
    <property type="entry name" value="Znf_RING/FYVE/PHD"/>
</dbReference>
<protein>
    <recommendedName>
        <fullName evidence="11">RING-type domain-containing protein</fullName>
    </recommendedName>
</protein>
<keyword evidence="6 10" id="KW-1133">Transmembrane helix</keyword>
<evidence type="ECO:0000256" key="1">
    <source>
        <dbReference type="ARBA" id="ARBA00004167"/>
    </source>
</evidence>
<dbReference type="GO" id="GO:0016567">
    <property type="term" value="P:protein ubiquitination"/>
    <property type="evidence" value="ECO:0007669"/>
    <property type="project" value="InterPro"/>
</dbReference>
<comment type="subcellular location">
    <subcellularLocation>
        <location evidence="1">Membrane</location>
        <topology evidence="1">Single-pass membrane protein</topology>
    </subcellularLocation>
</comment>
<keyword evidence="2" id="KW-0808">Transferase</keyword>
<dbReference type="SMART" id="SM00184">
    <property type="entry name" value="RING"/>
    <property type="match status" value="1"/>
</dbReference>
<organism evidence="12 13">
    <name type="scientific">Aegilops tauschii subsp. strangulata</name>
    <name type="common">Goatgrass</name>
    <dbReference type="NCBI Taxonomy" id="200361"/>
    <lineage>
        <taxon>Eukaryota</taxon>
        <taxon>Viridiplantae</taxon>
        <taxon>Streptophyta</taxon>
        <taxon>Embryophyta</taxon>
        <taxon>Tracheophyta</taxon>
        <taxon>Spermatophyta</taxon>
        <taxon>Magnoliopsida</taxon>
        <taxon>Liliopsida</taxon>
        <taxon>Poales</taxon>
        <taxon>Poaceae</taxon>
        <taxon>BOP clade</taxon>
        <taxon>Pooideae</taxon>
        <taxon>Triticodae</taxon>
        <taxon>Triticeae</taxon>
        <taxon>Triticinae</taxon>
        <taxon>Aegilops</taxon>
    </lineage>
</organism>
<sequence>RTTDIQRQTTQPPIQFEYTPTSLKHRPIDVPGGHLLDYITSSTMGRPDSEAPTSSVAAGLAAALGGGEGAAAPAGADSAFETNVVIILAALFFALLFAIGLHSLARCALRYVGRRAAAAAGEGRASARVACSSSGIKRRVLRSLPVEVYGSGEDIDDVCAICLGEFVDGEKVRVLPLCGHGFHVRCVDAWLVSHGSCPTCRRPVVEGAPAKSQTDTVITVVIA</sequence>
<dbReference type="GO" id="GO:0016020">
    <property type="term" value="C:membrane"/>
    <property type="evidence" value="ECO:0007669"/>
    <property type="project" value="UniProtKB-SubCell"/>
</dbReference>
<evidence type="ECO:0000313" key="12">
    <source>
        <dbReference type="EnsemblPlants" id="AET5Gv20715200.1"/>
    </source>
</evidence>
<evidence type="ECO:0000256" key="9">
    <source>
        <dbReference type="PROSITE-ProRule" id="PRU00175"/>
    </source>
</evidence>
<evidence type="ECO:0000256" key="7">
    <source>
        <dbReference type="ARBA" id="ARBA00023136"/>
    </source>
</evidence>
<dbReference type="SUPFAM" id="SSF57850">
    <property type="entry name" value="RING/U-box"/>
    <property type="match status" value="1"/>
</dbReference>
<reference evidence="12" key="4">
    <citation type="submission" date="2019-03" db="UniProtKB">
        <authorList>
            <consortium name="EnsemblPlants"/>
        </authorList>
    </citation>
    <scope>IDENTIFICATION</scope>
</reference>
<dbReference type="STRING" id="200361.A0A453LCS3"/>
<reference evidence="12" key="5">
    <citation type="journal article" date="2021" name="G3 (Bethesda)">
        <title>Aegilops tauschii genome assembly Aet v5.0 features greater sequence contiguity and improved annotation.</title>
        <authorList>
            <person name="Wang L."/>
            <person name="Zhu T."/>
            <person name="Rodriguez J.C."/>
            <person name="Deal K.R."/>
            <person name="Dubcovsky J."/>
            <person name="McGuire P.E."/>
            <person name="Lux T."/>
            <person name="Spannagl M."/>
            <person name="Mayer K.F.X."/>
            <person name="Baldrich P."/>
            <person name="Meyers B.C."/>
            <person name="Huo N."/>
            <person name="Gu Y.Q."/>
            <person name="Zhou H."/>
            <person name="Devos K.M."/>
            <person name="Bennetzen J.L."/>
            <person name="Unver T."/>
            <person name="Budak H."/>
            <person name="Gulick P.J."/>
            <person name="Galiba G."/>
            <person name="Kalapos B."/>
            <person name="Nelson D.R."/>
            <person name="Li P."/>
            <person name="You F.M."/>
            <person name="Luo M.C."/>
            <person name="Dvorak J."/>
        </authorList>
    </citation>
    <scope>NUCLEOTIDE SEQUENCE [LARGE SCALE GENOMIC DNA]</scope>
    <source>
        <strain evidence="12">cv. AL8/78</strain>
    </source>
</reference>
<dbReference type="EnsemblPlants" id="AET5Gv20715200.1">
    <property type="protein sequence ID" value="AET5Gv20715200.1"/>
    <property type="gene ID" value="AET5Gv20715200"/>
</dbReference>
<dbReference type="GO" id="GO:0016740">
    <property type="term" value="F:transferase activity"/>
    <property type="evidence" value="ECO:0007669"/>
    <property type="project" value="UniProtKB-KW"/>
</dbReference>
<reference evidence="12" key="3">
    <citation type="journal article" date="2017" name="Nature">
        <title>Genome sequence of the progenitor of the wheat D genome Aegilops tauschii.</title>
        <authorList>
            <person name="Luo M.C."/>
            <person name="Gu Y.Q."/>
            <person name="Puiu D."/>
            <person name="Wang H."/>
            <person name="Twardziok S.O."/>
            <person name="Deal K.R."/>
            <person name="Huo N."/>
            <person name="Zhu T."/>
            <person name="Wang L."/>
            <person name="Wang Y."/>
            <person name="McGuire P.E."/>
            <person name="Liu S."/>
            <person name="Long H."/>
            <person name="Ramasamy R.K."/>
            <person name="Rodriguez J.C."/>
            <person name="Van S.L."/>
            <person name="Yuan L."/>
            <person name="Wang Z."/>
            <person name="Xia Z."/>
            <person name="Xiao L."/>
            <person name="Anderson O.D."/>
            <person name="Ouyang S."/>
            <person name="Liang Y."/>
            <person name="Zimin A.V."/>
            <person name="Pertea G."/>
            <person name="Qi P."/>
            <person name="Bennetzen J.L."/>
            <person name="Dai X."/>
            <person name="Dawson M.W."/>
            <person name="Muller H.G."/>
            <person name="Kugler K."/>
            <person name="Rivarola-Duarte L."/>
            <person name="Spannagl M."/>
            <person name="Mayer K.F.X."/>
            <person name="Lu F.H."/>
            <person name="Bevan M.W."/>
            <person name="Leroy P."/>
            <person name="Li P."/>
            <person name="You F.M."/>
            <person name="Sun Q."/>
            <person name="Liu Z."/>
            <person name="Lyons E."/>
            <person name="Wicker T."/>
            <person name="Salzberg S.L."/>
            <person name="Devos K.M."/>
            <person name="Dvorak J."/>
        </authorList>
    </citation>
    <scope>NUCLEOTIDE SEQUENCE [LARGE SCALE GENOMIC DNA]</scope>
    <source>
        <strain evidence="12">cv. AL8/78</strain>
    </source>
</reference>
<evidence type="ECO:0000256" key="5">
    <source>
        <dbReference type="ARBA" id="ARBA00022833"/>
    </source>
</evidence>
<dbReference type="Pfam" id="PF13639">
    <property type="entry name" value="zf-RING_2"/>
    <property type="match status" value="1"/>
</dbReference>